<dbReference type="Proteomes" id="UP000288429">
    <property type="component" value="Unassembled WGS sequence"/>
</dbReference>
<proteinExistence type="predicted"/>
<evidence type="ECO:0008006" key="3">
    <source>
        <dbReference type="Google" id="ProtNLM"/>
    </source>
</evidence>
<reference evidence="1 2" key="1">
    <citation type="submission" date="2017-06" db="EMBL/GenBank/DDBJ databases">
        <title>Cmopartive genomic analysis of Ambrosia Fusariam Clade fungi.</title>
        <authorList>
            <person name="Stajich J.E."/>
            <person name="Carrillo J."/>
            <person name="Kijimoto T."/>
            <person name="Eskalen A."/>
            <person name="O'Donnell K."/>
            <person name="Kasson M."/>
        </authorList>
    </citation>
    <scope>NUCLEOTIDE SEQUENCE [LARGE SCALE GENOMIC DNA]</scope>
    <source>
        <strain evidence="1 2">NRRL 20438</strain>
    </source>
</reference>
<name>A0A428U4J5_9HYPO</name>
<organism evidence="1 2">
    <name type="scientific">Fusarium ambrosium</name>
    <dbReference type="NCBI Taxonomy" id="131363"/>
    <lineage>
        <taxon>Eukaryota</taxon>
        <taxon>Fungi</taxon>
        <taxon>Dikarya</taxon>
        <taxon>Ascomycota</taxon>
        <taxon>Pezizomycotina</taxon>
        <taxon>Sordariomycetes</taxon>
        <taxon>Hypocreomycetidae</taxon>
        <taxon>Hypocreales</taxon>
        <taxon>Nectriaceae</taxon>
        <taxon>Fusarium</taxon>
        <taxon>Fusarium solani species complex</taxon>
    </lineage>
</organism>
<dbReference type="AlphaFoldDB" id="A0A428U4J5"/>
<dbReference type="EMBL" id="NIZV01000098">
    <property type="protein sequence ID" value="RSM09243.1"/>
    <property type="molecule type" value="Genomic_DNA"/>
</dbReference>
<keyword evidence="2" id="KW-1185">Reference proteome</keyword>
<evidence type="ECO:0000313" key="1">
    <source>
        <dbReference type="EMBL" id="RSM09243.1"/>
    </source>
</evidence>
<comment type="caution">
    <text evidence="1">The sequence shown here is derived from an EMBL/GenBank/DDBJ whole genome shotgun (WGS) entry which is preliminary data.</text>
</comment>
<accession>A0A428U4J5</accession>
<dbReference type="SUPFAM" id="SSF52047">
    <property type="entry name" value="RNI-like"/>
    <property type="match status" value="1"/>
</dbReference>
<gene>
    <name evidence="1" type="ORF">CDV31_007815</name>
</gene>
<evidence type="ECO:0000313" key="2">
    <source>
        <dbReference type="Proteomes" id="UP000288429"/>
    </source>
</evidence>
<sequence>MAEPHPRPGLIEMPPEIFLAIGEQISTHRSLLSFMQCSKRIRIACQRLAFREIKFGGTQKAIESDIRDYMSNQHTLDMGELRRNIRSLRIFIEPPPPVHVGHLPRPASLNRDNDPAPFFVAALPKRILWLLEHSPKLEVLFLDLEHLGARNSETFYGYFLPAPTVNLPRATHLRLRGTPQITSAIVEFCAAPSSLTSLHLQVPLGFPSAALLTACRLQTGLRRLRLTLYHDDIVGTVPGPLHHSRLDPSIRTHTLVEAAQHLPQLEWLSLTTDIRPHQLAFNSTPQRHFLSYHIGELITRLRWFPNLRRFAFTIPRDQIGRRILPSVPLHGTEQQRRNQYFLDLAERIMLGVQHLDHIYIIVQANRYYKSSRRPEGGIFTRRLPTDEAPHYDFPLGLRGT</sequence>
<protein>
    <recommendedName>
        <fullName evidence="3">F-box domain-containing protein</fullName>
    </recommendedName>
</protein>